<dbReference type="HOGENOM" id="CLU_3391492_0_0_9"/>
<accession>B9DMC5</accession>
<dbReference type="AlphaFoldDB" id="B9DMC5"/>
<dbReference type="EMBL" id="AM295250">
    <property type="protein sequence ID" value="CAL28548.1"/>
    <property type="molecule type" value="Genomic_DNA"/>
</dbReference>
<gene>
    <name evidence="1" type="ordered locus">Sca_1642</name>
</gene>
<sequence length="32" mass="3743">MDTTKENDKKSAHFFGSHFFYQDKVLSGLCNF</sequence>
<protein>
    <submittedName>
        <fullName evidence="1">Uncharacterized protein</fullName>
    </submittedName>
</protein>
<reference evidence="1 2" key="1">
    <citation type="journal article" date="2009" name="Appl. Environ. Microbiol.">
        <title>Genome analysis of the meat starter culture bacterium Staphylococcus carnosus TM300.</title>
        <authorList>
            <person name="Rosenstein R."/>
            <person name="Nerz C."/>
            <person name="Biswas L."/>
            <person name="Resch A."/>
            <person name="Raddatz G."/>
            <person name="Schuster S.C."/>
            <person name="Goetz F."/>
        </authorList>
    </citation>
    <scope>NUCLEOTIDE SEQUENCE [LARGE SCALE GENOMIC DNA]</scope>
    <source>
        <strain evidence="1 2">TM300</strain>
    </source>
</reference>
<dbReference type="KEGG" id="sca:SCA_1642"/>
<keyword evidence="2" id="KW-1185">Reference proteome</keyword>
<name>B9DMC5_STACT</name>
<evidence type="ECO:0000313" key="1">
    <source>
        <dbReference type="EMBL" id="CAL28548.1"/>
    </source>
</evidence>
<proteinExistence type="predicted"/>
<dbReference type="Proteomes" id="UP000000444">
    <property type="component" value="Chromosome"/>
</dbReference>
<evidence type="ECO:0000313" key="2">
    <source>
        <dbReference type="Proteomes" id="UP000000444"/>
    </source>
</evidence>
<organism evidence="1 2">
    <name type="scientific">Staphylococcus carnosus (strain TM300)</name>
    <dbReference type="NCBI Taxonomy" id="396513"/>
    <lineage>
        <taxon>Bacteria</taxon>
        <taxon>Bacillati</taxon>
        <taxon>Bacillota</taxon>
        <taxon>Bacilli</taxon>
        <taxon>Bacillales</taxon>
        <taxon>Staphylococcaceae</taxon>
        <taxon>Staphylococcus</taxon>
    </lineage>
</organism>